<feature type="active site" description="Acyl-thioester intermediate" evidence="2">
    <location>
        <position position="213"/>
    </location>
</feature>
<reference evidence="5 6" key="1">
    <citation type="submission" date="2017-02" db="EMBL/GenBank/DDBJ databases">
        <authorList>
            <person name="Peterson S.W."/>
        </authorList>
    </citation>
    <scope>NUCLEOTIDE SEQUENCE [LARGE SCALE GENOMIC DNA]</scope>
    <source>
        <strain evidence="5 6">ATCC BAA-1030</strain>
    </source>
</reference>
<keyword evidence="1" id="KW-0378">Hydrolase</keyword>
<accession>A0A1T4MH36</accession>
<dbReference type="RefSeq" id="WP_078807016.1">
    <property type="nucleotide sequence ID" value="NZ_FUXI01000010.1"/>
</dbReference>
<keyword evidence="6" id="KW-1185">Reference proteome</keyword>
<dbReference type="SUPFAM" id="SSF63817">
    <property type="entry name" value="Sortase"/>
    <property type="match status" value="1"/>
</dbReference>
<feature type="transmembrane region" description="Helical" evidence="4">
    <location>
        <begin position="252"/>
        <end position="276"/>
    </location>
</feature>
<dbReference type="InterPro" id="IPR023365">
    <property type="entry name" value="Sortase_dom-sf"/>
</dbReference>
<proteinExistence type="predicted"/>
<sequence>MDEQKRRTREFLLTIGVVVSLLVGVGSLALPVLLHSINEIMAENIMEERNATQKNQQALEQQMDKRQEEARLEALEDPYSAESLKKLNVNERTLSMYVEHTIGEIYLPTIEQSLPIFDNECEEFLQAGAVWLAKSGKLTGGVNNHSVVAGHSGIPHAKLFNDVPNLKQEDLIVYKISGVYYAYKIFEIKEVSPSDLQAGEPKKDLDLTTLVTCVPIGVNTQRLLVTGKRVDFTPSMMREVEKIKEKKKQHSLFLFATLGATLCISMLLVSIGVVGFKKKKKGGS</sequence>
<keyword evidence="3" id="KW-0175">Coiled coil</keyword>
<dbReference type="NCBIfam" id="TIGR01076">
    <property type="entry name" value="sortase_fam"/>
    <property type="match status" value="1"/>
</dbReference>
<keyword evidence="4" id="KW-0472">Membrane</keyword>
<evidence type="ECO:0000313" key="5">
    <source>
        <dbReference type="EMBL" id="SJZ66329.1"/>
    </source>
</evidence>
<dbReference type="OrthoDB" id="1648028at2"/>
<dbReference type="STRING" id="263852.SAMN02745116_01091"/>
<feature type="transmembrane region" description="Helical" evidence="4">
    <location>
        <begin position="12"/>
        <end position="34"/>
    </location>
</feature>
<evidence type="ECO:0000256" key="2">
    <source>
        <dbReference type="PIRSR" id="PIRSR605754-1"/>
    </source>
</evidence>
<name>A0A1T4MH36_9ENTE</name>
<evidence type="ECO:0000256" key="3">
    <source>
        <dbReference type="SAM" id="Coils"/>
    </source>
</evidence>
<evidence type="ECO:0000256" key="1">
    <source>
        <dbReference type="ARBA" id="ARBA00022801"/>
    </source>
</evidence>
<dbReference type="EMBL" id="FUXI01000010">
    <property type="protein sequence ID" value="SJZ66329.1"/>
    <property type="molecule type" value="Genomic_DNA"/>
</dbReference>
<dbReference type="Gene3D" id="2.40.260.10">
    <property type="entry name" value="Sortase"/>
    <property type="match status" value="1"/>
</dbReference>
<keyword evidence="4" id="KW-1133">Transmembrane helix</keyword>
<dbReference type="GO" id="GO:0016787">
    <property type="term" value="F:hydrolase activity"/>
    <property type="evidence" value="ECO:0007669"/>
    <property type="project" value="UniProtKB-KW"/>
</dbReference>
<feature type="coiled-coil region" evidence="3">
    <location>
        <begin position="42"/>
        <end position="69"/>
    </location>
</feature>
<dbReference type="InterPro" id="IPR005754">
    <property type="entry name" value="Sortase"/>
</dbReference>
<organism evidence="5 6">
    <name type="scientific">Pilibacter termitis</name>
    <dbReference type="NCBI Taxonomy" id="263852"/>
    <lineage>
        <taxon>Bacteria</taxon>
        <taxon>Bacillati</taxon>
        <taxon>Bacillota</taxon>
        <taxon>Bacilli</taxon>
        <taxon>Lactobacillales</taxon>
        <taxon>Enterococcaceae</taxon>
        <taxon>Pilibacter</taxon>
    </lineage>
</organism>
<evidence type="ECO:0000256" key="4">
    <source>
        <dbReference type="SAM" id="Phobius"/>
    </source>
</evidence>
<dbReference type="InterPro" id="IPR042002">
    <property type="entry name" value="Sortase_C"/>
</dbReference>
<dbReference type="CDD" id="cd05827">
    <property type="entry name" value="Sortase_C"/>
    <property type="match status" value="1"/>
</dbReference>
<evidence type="ECO:0000313" key="6">
    <source>
        <dbReference type="Proteomes" id="UP000190328"/>
    </source>
</evidence>
<dbReference type="Proteomes" id="UP000190328">
    <property type="component" value="Unassembled WGS sequence"/>
</dbReference>
<dbReference type="NCBIfam" id="NF033745">
    <property type="entry name" value="class_C_sortase"/>
    <property type="match status" value="1"/>
</dbReference>
<dbReference type="AlphaFoldDB" id="A0A1T4MH36"/>
<dbReference type="Pfam" id="PF04203">
    <property type="entry name" value="Sortase"/>
    <property type="match status" value="1"/>
</dbReference>
<feature type="active site" description="Proton donor/acceptor" evidence="2">
    <location>
        <position position="151"/>
    </location>
</feature>
<keyword evidence="4" id="KW-0812">Transmembrane</keyword>
<protein>
    <submittedName>
        <fullName evidence="5">Sortase A</fullName>
    </submittedName>
</protein>
<gene>
    <name evidence="5" type="ORF">SAMN02745116_01091</name>
</gene>